<sequence>MQGLKNLVSGLIATLKPKSNKLEIETYYQNSCGLSEEEIYNIVKWLTEGFLEAGYHGRGHLIFDVGNQNIQDLTLTAVLREEPMFLYRLGVTPSPTQAGVRWQLEAQHPSLRLYQLVPDENC</sequence>
<accession>A0A1J1LNA5</accession>
<keyword evidence="2" id="KW-1185">Reference proteome</keyword>
<dbReference type="EMBL" id="CZDF01000166">
    <property type="protein sequence ID" value="CUR33895.1"/>
    <property type="molecule type" value="Genomic_DNA"/>
</dbReference>
<dbReference type="RefSeq" id="WP_072716947.1">
    <property type="nucleotide sequence ID" value="NZ_LN889762.1"/>
</dbReference>
<evidence type="ECO:0000313" key="1">
    <source>
        <dbReference type="EMBL" id="CUR33895.1"/>
    </source>
</evidence>
<proteinExistence type="predicted"/>
<dbReference type="Proteomes" id="UP000184315">
    <property type="component" value="Unassembled WGS sequence"/>
</dbReference>
<dbReference type="OrthoDB" id="462639at2"/>
<reference evidence="2" key="1">
    <citation type="submission" date="2015-10" db="EMBL/GenBank/DDBJ databases">
        <authorList>
            <person name="Regsiter A."/>
            <person name="william w."/>
        </authorList>
    </citation>
    <scope>NUCLEOTIDE SEQUENCE [LARGE SCALE GENOMIC DNA]</scope>
</reference>
<name>A0A1J1LNA5_9CYAN</name>
<dbReference type="AlphaFoldDB" id="A0A1J1LNA5"/>
<organism evidence="1 2">
    <name type="scientific">Planktothrix tepida PCC 9214</name>
    <dbReference type="NCBI Taxonomy" id="671072"/>
    <lineage>
        <taxon>Bacteria</taxon>
        <taxon>Bacillati</taxon>
        <taxon>Cyanobacteriota</taxon>
        <taxon>Cyanophyceae</taxon>
        <taxon>Oscillatoriophycideae</taxon>
        <taxon>Oscillatoriales</taxon>
        <taxon>Microcoleaceae</taxon>
        <taxon>Planktothrix</taxon>
    </lineage>
</organism>
<protein>
    <submittedName>
        <fullName evidence="1">Uncharacterized protein</fullName>
    </submittedName>
</protein>
<gene>
    <name evidence="1" type="ORF">PL921460004</name>
</gene>
<evidence type="ECO:0000313" key="2">
    <source>
        <dbReference type="Proteomes" id="UP000184315"/>
    </source>
</evidence>